<evidence type="ECO:0000256" key="11">
    <source>
        <dbReference type="ARBA" id="ARBA00023303"/>
    </source>
</evidence>
<sequence length="446" mass="51446">MYRNRLIVGRESNKLNRKNVQFVFILERQPVSNMMKRRIVVAPRRIVWTLDCQPSQVFVMPKRKEKKRCEKWRKFAGRSTCAAVAHLGEESHPLPVKIVWRITLIVGIFLTTVSTYFSASSFVNFAGNSEMVLQANSDSWIEHPNYHICTSNTFNSTILKEMGFVDAEMVSYLILTTSVFIVSPALVDDVERQRQLEIKFNKMLVDKGIKDVKEIFQRAVLKCEDIIAGCISPGVYVDGVDCCAKYFPTGSFASSTGACVTTFSTPPIIQINDEDIMTSVVSRKVCAHRNDHERYRHLVPGFGNYTEENCNFAVRQKRVTEYANCYMMNLPYKGDLPPCRPQQMLILDQLAKTEMNLNIGELDCVSECWKETYEFSASYADLELTTNFRFGNWSISPNQRNFGWQFRPIPWRQYGDCDRTFGLLLQLLLFYQMNRTRNVHYRKTGG</sequence>
<keyword evidence="10 12" id="KW-0739">Sodium transport</keyword>
<evidence type="ECO:0000256" key="1">
    <source>
        <dbReference type="ARBA" id="ARBA00004141"/>
    </source>
</evidence>
<keyword evidence="4 12" id="KW-0894">Sodium channel</keyword>
<keyword evidence="7" id="KW-0915">Sodium</keyword>
<evidence type="ECO:0000256" key="3">
    <source>
        <dbReference type="ARBA" id="ARBA00022448"/>
    </source>
</evidence>
<comment type="subcellular location">
    <subcellularLocation>
        <location evidence="1">Membrane</location>
        <topology evidence="1">Multi-pass membrane protein</topology>
    </subcellularLocation>
</comment>
<dbReference type="OrthoDB" id="10455192at2759"/>
<feature type="transmembrane region" description="Helical" evidence="13">
    <location>
        <begin position="98"/>
        <end position="119"/>
    </location>
</feature>
<proteinExistence type="inferred from homology"/>
<evidence type="ECO:0000256" key="4">
    <source>
        <dbReference type="ARBA" id="ARBA00022461"/>
    </source>
</evidence>
<evidence type="ECO:0000256" key="13">
    <source>
        <dbReference type="SAM" id="Phobius"/>
    </source>
</evidence>
<dbReference type="GO" id="GO:0005886">
    <property type="term" value="C:plasma membrane"/>
    <property type="evidence" value="ECO:0000318"/>
    <property type="project" value="GO_Central"/>
</dbReference>
<name>E9FSR8_DAPPU</name>
<accession>E9FSR8</accession>
<dbReference type="GO" id="GO:0035725">
    <property type="term" value="P:sodium ion transmembrane transport"/>
    <property type="evidence" value="ECO:0000318"/>
    <property type="project" value="GO_Central"/>
</dbReference>
<evidence type="ECO:0000256" key="8">
    <source>
        <dbReference type="ARBA" id="ARBA00023065"/>
    </source>
</evidence>
<organism evidence="14 15">
    <name type="scientific">Daphnia pulex</name>
    <name type="common">Water flea</name>
    <dbReference type="NCBI Taxonomy" id="6669"/>
    <lineage>
        <taxon>Eukaryota</taxon>
        <taxon>Metazoa</taxon>
        <taxon>Ecdysozoa</taxon>
        <taxon>Arthropoda</taxon>
        <taxon>Crustacea</taxon>
        <taxon>Branchiopoda</taxon>
        <taxon>Diplostraca</taxon>
        <taxon>Cladocera</taxon>
        <taxon>Anomopoda</taxon>
        <taxon>Daphniidae</taxon>
        <taxon>Daphnia</taxon>
    </lineage>
</organism>
<evidence type="ECO:0000313" key="15">
    <source>
        <dbReference type="Proteomes" id="UP000000305"/>
    </source>
</evidence>
<dbReference type="EMBL" id="GL732524">
    <property type="protein sequence ID" value="EFX89774.1"/>
    <property type="molecule type" value="Genomic_DNA"/>
</dbReference>
<evidence type="ECO:0000256" key="2">
    <source>
        <dbReference type="ARBA" id="ARBA00007193"/>
    </source>
</evidence>
<keyword evidence="6 13" id="KW-1133">Transmembrane helix</keyword>
<keyword evidence="5 12" id="KW-0812">Transmembrane</keyword>
<protein>
    <submittedName>
        <fullName evidence="14">Uncharacterized protein</fullName>
    </submittedName>
</protein>
<dbReference type="KEGG" id="dpx:DAPPUDRAFT_94686"/>
<evidence type="ECO:0000256" key="12">
    <source>
        <dbReference type="RuleBase" id="RU000679"/>
    </source>
</evidence>
<keyword evidence="11 12" id="KW-0407">Ion channel</keyword>
<dbReference type="Proteomes" id="UP000000305">
    <property type="component" value="Unassembled WGS sequence"/>
</dbReference>
<keyword evidence="3 12" id="KW-0813">Transport</keyword>
<dbReference type="Pfam" id="PF00858">
    <property type="entry name" value="ASC"/>
    <property type="match status" value="2"/>
</dbReference>
<dbReference type="InterPro" id="IPR001873">
    <property type="entry name" value="ENaC"/>
</dbReference>
<keyword evidence="9 13" id="KW-0472">Membrane</keyword>
<evidence type="ECO:0000256" key="6">
    <source>
        <dbReference type="ARBA" id="ARBA00022989"/>
    </source>
</evidence>
<dbReference type="GO" id="GO:0015280">
    <property type="term" value="F:ligand-gated sodium channel activity"/>
    <property type="evidence" value="ECO:0000318"/>
    <property type="project" value="GO_Central"/>
</dbReference>
<dbReference type="AlphaFoldDB" id="E9FSR8"/>
<evidence type="ECO:0000313" key="14">
    <source>
        <dbReference type="EMBL" id="EFX89774.1"/>
    </source>
</evidence>
<dbReference type="InParanoid" id="E9FSR8"/>
<gene>
    <name evidence="14" type="ORF">DAPPUDRAFT_94686</name>
</gene>
<dbReference type="HOGENOM" id="CLU_573983_0_0_1"/>
<evidence type="ECO:0000256" key="5">
    <source>
        <dbReference type="ARBA" id="ARBA00022692"/>
    </source>
</evidence>
<keyword evidence="15" id="KW-1185">Reference proteome</keyword>
<comment type="similarity">
    <text evidence="2 12">Belongs to the amiloride-sensitive sodium channel (TC 1.A.6) family.</text>
</comment>
<evidence type="ECO:0000256" key="10">
    <source>
        <dbReference type="ARBA" id="ARBA00023201"/>
    </source>
</evidence>
<evidence type="ECO:0000256" key="9">
    <source>
        <dbReference type="ARBA" id="ARBA00023136"/>
    </source>
</evidence>
<keyword evidence="8 12" id="KW-0406">Ion transport</keyword>
<evidence type="ECO:0000256" key="7">
    <source>
        <dbReference type="ARBA" id="ARBA00023053"/>
    </source>
</evidence>
<reference evidence="14 15" key="1">
    <citation type="journal article" date="2011" name="Science">
        <title>The ecoresponsive genome of Daphnia pulex.</title>
        <authorList>
            <person name="Colbourne J.K."/>
            <person name="Pfrender M.E."/>
            <person name="Gilbert D."/>
            <person name="Thomas W.K."/>
            <person name="Tucker A."/>
            <person name="Oakley T.H."/>
            <person name="Tokishita S."/>
            <person name="Aerts A."/>
            <person name="Arnold G.J."/>
            <person name="Basu M.K."/>
            <person name="Bauer D.J."/>
            <person name="Caceres C.E."/>
            <person name="Carmel L."/>
            <person name="Casola C."/>
            <person name="Choi J.H."/>
            <person name="Detter J.C."/>
            <person name="Dong Q."/>
            <person name="Dusheyko S."/>
            <person name="Eads B.D."/>
            <person name="Frohlich T."/>
            <person name="Geiler-Samerotte K.A."/>
            <person name="Gerlach D."/>
            <person name="Hatcher P."/>
            <person name="Jogdeo S."/>
            <person name="Krijgsveld J."/>
            <person name="Kriventseva E.V."/>
            <person name="Kultz D."/>
            <person name="Laforsch C."/>
            <person name="Lindquist E."/>
            <person name="Lopez J."/>
            <person name="Manak J.R."/>
            <person name="Muller J."/>
            <person name="Pangilinan J."/>
            <person name="Patwardhan R.P."/>
            <person name="Pitluck S."/>
            <person name="Pritham E.J."/>
            <person name="Rechtsteiner A."/>
            <person name="Rho M."/>
            <person name="Rogozin I.B."/>
            <person name="Sakarya O."/>
            <person name="Salamov A."/>
            <person name="Schaack S."/>
            <person name="Shapiro H."/>
            <person name="Shiga Y."/>
            <person name="Skalitzky C."/>
            <person name="Smith Z."/>
            <person name="Souvorov A."/>
            <person name="Sung W."/>
            <person name="Tang Z."/>
            <person name="Tsuchiya D."/>
            <person name="Tu H."/>
            <person name="Vos H."/>
            <person name="Wang M."/>
            <person name="Wolf Y.I."/>
            <person name="Yamagata H."/>
            <person name="Yamada T."/>
            <person name="Ye Y."/>
            <person name="Shaw J.R."/>
            <person name="Andrews J."/>
            <person name="Crease T.J."/>
            <person name="Tang H."/>
            <person name="Lucas S.M."/>
            <person name="Robertson H.M."/>
            <person name="Bork P."/>
            <person name="Koonin E.V."/>
            <person name="Zdobnov E.M."/>
            <person name="Grigoriev I.V."/>
            <person name="Lynch M."/>
            <person name="Boore J.L."/>
        </authorList>
    </citation>
    <scope>NUCLEOTIDE SEQUENCE [LARGE SCALE GENOMIC DNA]</scope>
</reference>